<sequence>MPNDASFTIDPLPKVLNKNGFVSQLARLVRKMYSNTYLAKFCMRSLVRITAHVDVSEAKMLLKELVDYSIVDLIFNCLGADDVELIYWAAGLMHEFVPKDVAADKFREITGIHAILASLLSAKKMYISRVVVLRTIKLMAFSQVKRIMRCLSLDDTLCGIGFFCVFMSWQDRSSLMKTLSLHTD</sequence>
<reference evidence="1 2" key="1">
    <citation type="submission" date="2014-09" db="EMBL/GenBank/DDBJ databases">
        <authorList>
            <person name="Ellenberger Sabrina"/>
        </authorList>
    </citation>
    <scope>NUCLEOTIDE SEQUENCE [LARGE SCALE GENOMIC DNA]</scope>
    <source>
        <strain evidence="1 2">CBS 412.66</strain>
    </source>
</reference>
<dbReference type="STRING" id="35722.A0A0B7MUW5"/>
<accession>A0A0B7MUW5</accession>
<dbReference type="InterPro" id="IPR016024">
    <property type="entry name" value="ARM-type_fold"/>
</dbReference>
<dbReference type="SUPFAM" id="SSF48371">
    <property type="entry name" value="ARM repeat"/>
    <property type="match status" value="1"/>
</dbReference>
<gene>
    <name evidence="1" type="primary">PARPA_00143.1 scaffold 368</name>
</gene>
<dbReference type="Proteomes" id="UP000054107">
    <property type="component" value="Unassembled WGS sequence"/>
</dbReference>
<dbReference type="AlphaFoldDB" id="A0A0B7MUW5"/>
<organism evidence="1 2">
    <name type="scientific">Parasitella parasitica</name>
    <dbReference type="NCBI Taxonomy" id="35722"/>
    <lineage>
        <taxon>Eukaryota</taxon>
        <taxon>Fungi</taxon>
        <taxon>Fungi incertae sedis</taxon>
        <taxon>Mucoromycota</taxon>
        <taxon>Mucoromycotina</taxon>
        <taxon>Mucoromycetes</taxon>
        <taxon>Mucorales</taxon>
        <taxon>Mucorineae</taxon>
        <taxon>Mucoraceae</taxon>
        <taxon>Parasitella</taxon>
    </lineage>
</organism>
<protein>
    <submittedName>
        <fullName evidence="1">Uncharacterized protein</fullName>
    </submittedName>
</protein>
<evidence type="ECO:0000313" key="2">
    <source>
        <dbReference type="Proteomes" id="UP000054107"/>
    </source>
</evidence>
<proteinExistence type="predicted"/>
<evidence type="ECO:0000313" key="1">
    <source>
        <dbReference type="EMBL" id="CEP06888.1"/>
    </source>
</evidence>
<keyword evidence="2" id="KW-1185">Reference proteome</keyword>
<name>A0A0B7MUW5_9FUNG</name>
<dbReference type="EMBL" id="LN718810">
    <property type="protein sequence ID" value="CEP06888.1"/>
    <property type="molecule type" value="Genomic_DNA"/>
</dbReference>
<dbReference type="OrthoDB" id="2967263at2759"/>